<organism evidence="2 3">
    <name type="scientific">Borborobacter arsenicus</name>
    <dbReference type="NCBI Taxonomy" id="1851146"/>
    <lineage>
        <taxon>Bacteria</taxon>
        <taxon>Pseudomonadati</taxon>
        <taxon>Pseudomonadota</taxon>
        <taxon>Alphaproteobacteria</taxon>
        <taxon>Hyphomicrobiales</taxon>
        <taxon>Phyllobacteriaceae</taxon>
        <taxon>Borborobacter</taxon>
    </lineage>
</organism>
<keyword evidence="1" id="KW-1133">Transmembrane helix</keyword>
<keyword evidence="1" id="KW-0472">Membrane</keyword>
<keyword evidence="3" id="KW-1185">Reference proteome</keyword>
<dbReference type="AlphaFoldDB" id="A0A432V097"/>
<protein>
    <submittedName>
        <fullName evidence="2">DUF3105 domain-containing protein</fullName>
    </submittedName>
</protein>
<name>A0A432V097_9HYPH</name>
<dbReference type="InterPro" id="IPR021454">
    <property type="entry name" value="DUF3105"/>
</dbReference>
<gene>
    <name evidence="2" type="ORF">EET67_23095</name>
</gene>
<comment type="caution">
    <text evidence="2">The sequence shown here is derived from an EMBL/GenBank/DDBJ whole genome shotgun (WGS) entry which is preliminary data.</text>
</comment>
<keyword evidence="1" id="KW-0812">Transmembrane</keyword>
<evidence type="ECO:0000313" key="3">
    <source>
        <dbReference type="Proteomes" id="UP000281647"/>
    </source>
</evidence>
<feature type="transmembrane region" description="Helical" evidence="1">
    <location>
        <begin position="48"/>
        <end position="67"/>
    </location>
</feature>
<accession>A0A432V097</accession>
<evidence type="ECO:0000313" key="2">
    <source>
        <dbReference type="EMBL" id="RUM95472.1"/>
    </source>
</evidence>
<sequence length="221" mass="24238">MDSLMQSRKIDCHGADTTLAVGREPMRLYRAVCLSSQQTDVWMPAKRLFASAALAFAILATAPAAGWTAPMDFEELVTAGQPALAQVETLPDAGRDHIPADRSVAYATVPPTSGPHYDRWIQPGVHDEIQPRELLVHSLEHGNIVIYLDKGRTDVPEELVGWARKFTGQWDGVLVTRLPDIGDKVILTAWERKLELASFNAAAAAAFIDAYRGRGPENPVR</sequence>
<dbReference type="OrthoDB" id="5515087at2"/>
<reference evidence="2 3" key="1">
    <citation type="submission" date="2018-11" db="EMBL/GenBank/DDBJ databases">
        <title>Pseudaminobacter arsenicus sp. nov., an arsenic-resistant bacterium isolated from arsenic-rich aquifers.</title>
        <authorList>
            <person name="Mu Y."/>
        </authorList>
    </citation>
    <scope>NUCLEOTIDE SEQUENCE [LARGE SCALE GENOMIC DNA]</scope>
    <source>
        <strain evidence="2 3">CB3</strain>
    </source>
</reference>
<dbReference type="Pfam" id="PF11303">
    <property type="entry name" value="DUF3105"/>
    <property type="match status" value="1"/>
</dbReference>
<proteinExistence type="predicted"/>
<dbReference type="Proteomes" id="UP000281647">
    <property type="component" value="Unassembled WGS sequence"/>
</dbReference>
<dbReference type="EMBL" id="RKST01000042">
    <property type="protein sequence ID" value="RUM95472.1"/>
    <property type="molecule type" value="Genomic_DNA"/>
</dbReference>
<evidence type="ECO:0000256" key="1">
    <source>
        <dbReference type="SAM" id="Phobius"/>
    </source>
</evidence>